<evidence type="ECO:0000313" key="2">
    <source>
        <dbReference type="EMBL" id="UWP82611.1"/>
    </source>
</evidence>
<evidence type="ECO:0000256" key="1">
    <source>
        <dbReference type="SAM" id="Phobius"/>
    </source>
</evidence>
<keyword evidence="1" id="KW-1133">Transmembrane helix</keyword>
<dbReference type="RefSeq" id="WP_259860383.1">
    <property type="nucleotide sequence ID" value="NZ_BAAAST010000057.1"/>
</dbReference>
<gene>
    <name evidence="2" type="ORF">Dfulv_47580</name>
</gene>
<name>A0ABY5VZR6_9ACTN</name>
<organism evidence="2 3">
    <name type="scientific">Dactylosporangium fulvum</name>
    <dbReference type="NCBI Taxonomy" id="53359"/>
    <lineage>
        <taxon>Bacteria</taxon>
        <taxon>Bacillati</taxon>
        <taxon>Actinomycetota</taxon>
        <taxon>Actinomycetes</taxon>
        <taxon>Micromonosporales</taxon>
        <taxon>Micromonosporaceae</taxon>
        <taxon>Dactylosporangium</taxon>
    </lineage>
</organism>
<reference evidence="2" key="1">
    <citation type="submission" date="2021-04" db="EMBL/GenBank/DDBJ databases">
        <authorList>
            <person name="Hartkoorn R.C."/>
            <person name="Beaudoing E."/>
            <person name="Hot D."/>
        </authorList>
    </citation>
    <scope>NUCLEOTIDE SEQUENCE</scope>
    <source>
        <strain evidence="2">NRRL B-16292</strain>
    </source>
</reference>
<dbReference type="EMBL" id="CP073720">
    <property type="protein sequence ID" value="UWP82611.1"/>
    <property type="molecule type" value="Genomic_DNA"/>
</dbReference>
<protein>
    <submittedName>
        <fullName evidence="2">Uncharacterized protein</fullName>
    </submittedName>
</protein>
<evidence type="ECO:0000313" key="3">
    <source>
        <dbReference type="Proteomes" id="UP001059617"/>
    </source>
</evidence>
<keyword evidence="1" id="KW-0472">Membrane</keyword>
<proteinExistence type="predicted"/>
<feature type="transmembrane region" description="Helical" evidence="1">
    <location>
        <begin position="15"/>
        <end position="34"/>
    </location>
</feature>
<dbReference type="Proteomes" id="UP001059617">
    <property type="component" value="Chromosome"/>
</dbReference>
<reference evidence="2" key="2">
    <citation type="submission" date="2022-09" db="EMBL/GenBank/DDBJ databases">
        <title>Biosynthetic gene clusters of Dactylosporangioum fulvum.</title>
        <authorList>
            <person name="Caradec T."/>
        </authorList>
    </citation>
    <scope>NUCLEOTIDE SEQUENCE</scope>
    <source>
        <strain evidence="2">NRRL B-16292</strain>
    </source>
</reference>
<accession>A0ABY5VZR6</accession>
<sequence length="57" mass="5909">MERVESITILDLDSGLWYVTLLLTPVALLGAATLGTDQGRKIAGITGPVVSLATALL</sequence>
<keyword evidence="1" id="KW-0812">Transmembrane</keyword>
<keyword evidence="3" id="KW-1185">Reference proteome</keyword>